<dbReference type="InterPro" id="IPR046496">
    <property type="entry name" value="DUF6589"/>
</dbReference>
<evidence type="ECO:0000313" key="3">
    <source>
        <dbReference type="EMBL" id="POW09033.1"/>
    </source>
</evidence>
<keyword evidence="4" id="KW-1185">Reference proteome</keyword>
<name>A0A2S4VHM4_9BASI</name>
<feature type="compositionally biased region" description="Polar residues" evidence="1">
    <location>
        <begin position="9"/>
        <end position="19"/>
    </location>
</feature>
<evidence type="ECO:0000313" key="4">
    <source>
        <dbReference type="Proteomes" id="UP000239156"/>
    </source>
</evidence>
<evidence type="ECO:0000256" key="1">
    <source>
        <dbReference type="SAM" id="MobiDB-lite"/>
    </source>
</evidence>
<dbReference type="Proteomes" id="UP000239156">
    <property type="component" value="Unassembled WGS sequence"/>
</dbReference>
<comment type="caution">
    <text evidence="3">The sequence shown here is derived from an EMBL/GenBank/DDBJ whole genome shotgun (WGS) entry which is preliminary data.</text>
</comment>
<dbReference type="EMBL" id="PKSL01000059">
    <property type="protein sequence ID" value="POW09033.1"/>
    <property type="molecule type" value="Genomic_DNA"/>
</dbReference>
<proteinExistence type="predicted"/>
<feature type="region of interest" description="Disordered" evidence="1">
    <location>
        <begin position="1"/>
        <end position="26"/>
    </location>
</feature>
<evidence type="ECO:0000259" key="2">
    <source>
        <dbReference type="Pfam" id="PF20231"/>
    </source>
</evidence>
<gene>
    <name evidence="3" type="ORF">PSTT_07128</name>
</gene>
<organism evidence="3 4">
    <name type="scientific">Puccinia striiformis</name>
    <dbReference type="NCBI Taxonomy" id="27350"/>
    <lineage>
        <taxon>Eukaryota</taxon>
        <taxon>Fungi</taxon>
        <taxon>Dikarya</taxon>
        <taxon>Basidiomycota</taxon>
        <taxon>Pucciniomycotina</taxon>
        <taxon>Pucciniomycetes</taxon>
        <taxon>Pucciniales</taxon>
        <taxon>Pucciniaceae</taxon>
        <taxon>Puccinia</taxon>
    </lineage>
</organism>
<dbReference type="AlphaFoldDB" id="A0A2S4VHM4"/>
<dbReference type="VEuPathDB" id="FungiDB:PSTT_07128"/>
<reference evidence="3" key="1">
    <citation type="submission" date="2017-12" db="EMBL/GenBank/DDBJ databases">
        <title>Gene loss provides genomic basis for host adaptation in cereal stripe rust fungi.</title>
        <authorList>
            <person name="Xia C."/>
        </authorList>
    </citation>
    <scope>NUCLEOTIDE SEQUENCE [LARGE SCALE GENOMIC DNA]</scope>
    <source>
        <strain evidence="3">93-210</strain>
    </source>
</reference>
<protein>
    <recommendedName>
        <fullName evidence="2">DUF6589 domain-containing protein</fullName>
    </recommendedName>
</protein>
<accession>A0A2S4VHM4</accession>
<feature type="domain" description="DUF6589" evidence="2">
    <location>
        <begin position="459"/>
        <end position="749"/>
    </location>
</feature>
<dbReference type="Pfam" id="PF20231">
    <property type="entry name" value="DUF6589"/>
    <property type="match status" value="1"/>
</dbReference>
<sequence length="876" mass="98003">MSDAIPPDTNLTPNTNETISDPHSDDERISMEEKLISICKFIGSTGLDPKRFIFDFMSSSSADIASRRRLYGTHTGWKSTEKMLKSVKKLVCSHDGGRERWNGFILGQAIDIVKHEEPPRGTYPGGLYINSSKIDSSFFTDEERVSRNQALTDGMPFLYRLLQAKLGANCEPDVIEYAKDHHKDLASDDEEDEAEITPPALDAEALQALESQTTETGQGKEPFNLTESDINQYEGVFLAKSPNPAIRKRLRMETMARTICAMVAFGVNRRNNAFQLSNSLVFIASGVTERVNRYLNYIGLTSSRKTAHLALKTLGKEAENCIIERFSLDDPNSPAPLICFDNLDFQQKVHMKSVGHQSTMFHGTWGFIHSTPSLILRELDPAELTTEALNKALHEASKLVITPETFAPTSASVLHFEATLKSQITKVILEYVAVASDDRLKLEPNPPPVEPLDPITPDIHSLRKQRAPARHLHTSLDNVLAIPGAAHTLWNMSQAIFLAHWGNEKLASDTGAWRFLDALGIKGDKPVTKKDFNLMLSHIEKIHEATLVYFVLSVMNKAQEPLAQERRCMSSEAINHLVQKTFHCFCSGGARRAAAAAGSVSHLNTLLHVRDFATILEANRAMKAGDPGRLMYMWERWAVMGQALPNLPHYSRHLPKLILMIKTVLPKCLATVVKSSLLISPTGRSDHFVATDFFLEVQNYWLKYFYNHSGIGTDIERLKDVFSINIPTLRFLMQSLKIESGTNVTHQSHKNQLKNLDINNFLRMADAKYIALVNSTAHAAAITTDTYASGIRRSKPNTVPASKDSIASDSPPQGSTSCTTKFRIPSVQWIWKVFLVSQASSVIAQDPNLHLKIPKMKTWMQRCPEYTYLISMFHYS</sequence>
<dbReference type="VEuPathDB" id="FungiDB:PSHT_09822"/>
<feature type="region of interest" description="Disordered" evidence="1">
    <location>
        <begin position="793"/>
        <end position="817"/>
    </location>
</feature>
<feature type="compositionally biased region" description="Polar residues" evidence="1">
    <location>
        <begin position="796"/>
        <end position="817"/>
    </location>
</feature>